<evidence type="ECO:0000256" key="2">
    <source>
        <dbReference type="ARBA" id="ARBA00023163"/>
    </source>
</evidence>
<reference evidence="4 5" key="1">
    <citation type="journal article" date="2005" name="Nucleic Acids Res.">
        <title>Genomic blueprint of Hahella chejuensis, a marine microbe producing an algicidal agent.</title>
        <authorList>
            <person name="Jeong H."/>
            <person name="Yim J.H."/>
            <person name="Lee C."/>
            <person name="Choi S.-H."/>
            <person name="Park Y.K."/>
            <person name="Yoon S.H."/>
            <person name="Hur C.-G."/>
            <person name="Kang H.-Y."/>
            <person name="Kim D."/>
            <person name="Lee H.H."/>
            <person name="Park K.H."/>
            <person name="Park S.-H."/>
            <person name="Park H.-S."/>
            <person name="Lee H.K."/>
            <person name="Oh T.K."/>
            <person name="Kim J.F."/>
        </authorList>
    </citation>
    <scope>NUCLEOTIDE SEQUENCE [LARGE SCALE GENOMIC DNA]</scope>
    <source>
        <strain evidence="4 5">KCTC 2396</strain>
    </source>
</reference>
<organism evidence="4 5">
    <name type="scientific">Hahella chejuensis (strain KCTC 2396)</name>
    <dbReference type="NCBI Taxonomy" id="349521"/>
    <lineage>
        <taxon>Bacteria</taxon>
        <taxon>Pseudomonadati</taxon>
        <taxon>Pseudomonadota</taxon>
        <taxon>Gammaproteobacteria</taxon>
        <taxon>Oceanospirillales</taxon>
        <taxon>Hahellaceae</taxon>
        <taxon>Hahella</taxon>
    </lineage>
</organism>
<evidence type="ECO:0000313" key="5">
    <source>
        <dbReference type="Proteomes" id="UP000000238"/>
    </source>
</evidence>
<proteinExistence type="predicted"/>
<protein>
    <submittedName>
        <fullName evidence="4">AraC-type DNA-binding domain-containing protein</fullName>
    </submittedName>
</protein>
<keyword evidence="2" id="KW-0804">Transcription</keyword>
<dbReference type="PROSITE" id="PS01124">
    <property type="entry name" value="HTH_ARAC_FAMILY_2"/>
    <property type="match status" value="1"/>
</dbReference>
<dbReference type="PANTHER" id="PTHR43436:SF2">
    <property type="entry name" value="ARAC_XYLS FAMILY TRANSCRIPTIONAL REGULATOR"/>
    <property type="match status" value="1"/>
</dbReference>
<sequence length="320" mass="35396">MGEMAMSDKIIYNRESKPSIEACLDAHNKGLFVDLLNQHAKQVGVNHTPLPEVTTFRVVKPSPRQPVVYEPAIVIVGQGGKRGYVGEQTYTYDAYNYLVLSVPLPFECEIYEASPESPLLGLRILVDTLALNDLLIDMGDPPSRTSGDIPKSIYSTPLNDTLIEACIRLVKVLSDPAEAKILGPQILREIYYRVLCGDRGETLRAAANHNSRVAQIAKVLKMIHQQYDQPLDIDTMARAANMSHSTLHHNFKAVTDCSPLQYLKSIRLHQARNLLARGGINASTAAMKVGYVSPSQFSREFKRLFGAPPRDRSLGAALEV</sequence>
<dbReference type="SUPFAM" id="SSF46689">
    <property type="entry name" value="Homeodomain-like"/>
    <property type="match status" value="2"/>
</dbReference>
<dbReference type="InterPro" id="IPR018060">
    <property type="entry name" value="HTH_AraC"/>
</dbReference>
<accession>Q2SF73</accession>
<dbReference type="InterPro" id="IPR009594">
    <property type="entry name" value="Tscrpt_reg_HTH_AraC_N"/>
</dbReference>
<keyword evidence="4" id="KW-0238">DNA-binding</keyword>
<dbReference type="STRING" id="349521.HCH_03982"/>
<keyword evidence="5" id="KW-1185">Reference proteome</keyword>
<dbReference type="GO" id="GO:0043565">
    <property type="term" value="F:sequence-specific DNA binding"/>
    <property type="evidence" value="ECO:0007669"/>
    <property type="project" value="InterPro"/>
</dbReference>
<dbReference type="HOGENOM" id="CLU_000445_100_2_6"/>
<feature type="domain" description="HTH araC/xylS-type" evidence="3">
    <location>
        <begin position="217"/>
        <end position="315"/>
    </location>
</feature>
<dbReference type="PANTHER" id="PTHR43436">
    <property type="entry name" value="ARAC-FAMILY TRANSCRIPTIONAL REGULATOR"/>
    <property type="match status" value="1"/>
</dbReference>
<dbReference type="InterPro" id="IPR009057">
    <property type="entry name" value="Homeodomain-like_sf"/>
</dbReference>
<evidence type="ECO:0000256" key="1">
    <source>
        <dbReference type="ARBA" id="ARBA00023015"/>
    </source>
</evidence>
<dbReference type="EMBL" id="CP000155">
    <property type="protein sequence ID" value="ABC30701.1"/>
    <property type="molecule type" value="Genomic_DNA"/>
</dbReference>
<dbReference type="eggNOG" id="COG2207">
    <property type="taxonomic scope" value="Bacteria"/>
</dbReference>
<dbReference type="Pfam" id="PF12833">
    <property type="entry name" value="HTH_18"/>
    <property type="match status" value="1"/>
</dbReference>
<dbReference type="GO" id="GO:0003700">
    <property type="term" value="F:DNA-binding transcription factor activity"/>
    <property type="evidence" value="ECO:0007669"/>
    <property type="project" value="InterPro"/>
</dbReference>
<dbReference type="Pfam" id="PF06719">
    <property type="entry name" value="AraC_N"/>
    <property type="match status" value="1"/>
</dbReference>
<name>Q2SF73_HAHCH</name>
<dbReference type="KEGG" id="hch:HCH_03982"/>
<gene>
    <name evidence="4" type="ordered locus">HCH_03982</name>
</gene>
<evidence type="ECO:0000259" key="3">
    <source>
        <dbReference type="PROSITE" id="PS01124"/>
    </source>
</evidence>
<dbReference type="Gene3D" id="1.10.10.60">
    <property type="entry name" value="Homeodomain-like"/>
    <property type="match status" value="1"/>
</dbReference>
<dbReference type="Proteomes" id="UP000000238">
    <property type="component" value="Chromosome"/>
</dbReference>
<keyword evidence="1" id="KW-0805">Transcription regulation</keyword>
<dbReference type="SMART" id="SM00342">
    <property type="entry name" value="HTH_ARAC"/>
    <property type="match status" value="1"/>
</dbReference>
<evidence type="ECO:0000313" key="4">
    <source>
        <dbReference type="EMBL" id="ABC30701.1"/>
    </source>
</evidence>
<dbReference type="AlphaFoldDB" id="Q2SF73"/>